<reference evidence="7" key="1">
    <citation type="submission" date="2018-05" db="EMBL/GenBank/DDBJ databases">
        <authorList>
            <person name="Lanie J.A."/>
            <person name="Ng W.-L."/>
            <person name="Kazmierczak K.M."/>
            <person name="Andrzejewski T.M."/>
            <person name="Davidsen T.M."/>
            <person name="Wayne K.J."/>
            <person name="Tettelin H."/>
            <person name="Glass J.I."/>
            <person name="Rusch D."/>
            <person name="Podicherti R."/>
            <person name="Tsui H.-C.T."/>
            <person name="Winkler M.E."/>
        </authorList>
    </citation>
    <scope>NUCLEOTIDE SEQUENCE</scope>
</reference>
<dbReference type="Gene3D" id="2.60.40.10">
    <property type="entry name" value="Immunoglobulins"/>
    <property type="match status" value="1"/>
</dbReference>
<comment type="subcellular location">
    <subcellularLocation>
        <location evidence="1">Cell projection</location>
        <location evidence="1">Cilium</location>
    </subcellularLocation>
    <subcellularLocation>
        <location evidence="2">Cytoplasm</location>
    </subcellularLocation>
</comment>
<evidence type="ECO:0000256" key="2">
    <source>
        <dbReference type="ARBA" id="ARBA00004496"/>
    </source>
</evidence>
<dbReference type="SUPFAM" id="SSF49464">
    <property type="entry name" value="Carboxypeptidase regulatory domain-like"/>
    <property type="match status" value="1"/>
</dbReference>
<evidence type="ECO:0000256" key="3">
    <source>
        <dbReference type="ARBA" id="ARBA00022490"/>
    </source>
</evidence>
<dbReference type="Gene3D" id="2.60.40.1120">
    <property type="entry name" value="Carboxypeptidase-like, regulatory domain"/>
    <property type="match status" value="1"/>
</dbReference>
<evidence type="ECO:0000259" key="6">
    <source>
        <dbReference type="Pfam" id="PF22544"/>
    </source>
</evidence>
<feature type="non-terminal residue" evidence="7">
    <location>
        <position position="1"/>
    </location>
</feature>
<evidence type="ECO:0000313" key="7">
    <source>
        <dbReference type="EMBL" id="SVC20841.1"/>
    </source>
</evidence>
<feature type="non-terminal residue" evidence="7">
    <location>
        <position position="423"/>
    </location>
</feature>
<dbReference type="GO" id="GO:0005929">
    <property type="term" value="C:cilium"/>
    <property type="evidence" value="ECO:0007669"/>
    <property type="project" value="UniProtKB-SubCell"/>
</dbReference>
<gene>
    <name evidence="7" type="ORF">METZ01_LOCUS273695</name>
</gene>
<proteinExistence type="predicted"/>
<evidence type="ECO:0000256" key="1">
    <source>
        <dbReference type="ARBA" id="ARBA00004138"/>
    </source>
</evidence>
<keyword evidence="4" id="KW-0969">Cilium</keyword>
<sequence length="423" mass="45085">FQGASFAGDLPWRWVNEDIDGDGDSWMFNYSYYGPGYTGDPIGFYARSPGGQNQLESRTLLPVSGDSIIFYYNSSSSSDSGSFYVKAKQVSDQSDYTTIGTLQFDSHTNMRAAIGLSAYTGDTIKIRIVDDAMENNSSYHRLDDMLLPAYQVSGTGQLVFEEEIIDFGLVQPNTSASITTVLTNMGAVGTTISSVVSDNVVFSAVLDNSALLAETATELTITFSPVDGSAQHGNIIVIHDAPSSPDTLALSGGGMAYINGAVTNNETGQALDSVTVYTGGDTTNTNDAGEYGYYSAPTGLSYIQFTKEGYNNATFTVTLSEGDTAILNVALEPLDINDMYFSGFESGEDQGFSNTLLGVSAYVVADTFFSASGDTILPASGTTMLFFPDSGGYSNNEVVWWESDSIFDIAGAMGGLYFDLDVN</sequence>
<dbReference type="InterPro" id="IPR053879">
    <property type="entry name" value="HYDIN_VesB_CFA65-like_Ig"/>
</dbReference>
<dbReference type="Pfam" id="PF22544">
    <property type="entry name" value="HYDIN_VesB_CFA65-like_Ig"/>
    <property type="match status" value="1"/>
</dbReference>
<evidence type="ECO:0000256" key="5">
    <source>
        <dbReference type="ARBA" id="ARBA00023273"/>
    </source>
</evidence>
<protein>
    <recommendedName>
        <fullName evidence="6">HYDIN/VesB/CFA65-like Ig-like domain-containing protein</fullName>
    </recommendedName>
</protein>
<dbReference type="InterPro" id="IPR008969">
    <property type="entry name" value="CarboxyPept-like_regulatory"/>
</dbReference>
<keyword evidence="3" id="KW-0963">Cytoplasm</keyword>
<name>A0A382KDL2_9ZZZZ</name>
<feature type="domain" description="HYDIN/VesB/CFA65-like Ig-like" evidence="6">
    <location>
        <begin position="157"/>
        <end position="252"/>
    </location>
</feature>
<dbReference type="GO" id="GO:0005737">
    <property type="term" value="C:cytoplasm"/>
    <property type="evidence" value="ECO:0007669"/>
    <property type="project" value="UniProtKB-SubCell"/>
</dbReference>
<accession>A0A382KDL2</accession>
<dbReference type="AlphaFoldDB" id="A0A382KDL2"/>
<keyword evidence="5" id="KW-0966">Cell projection</keyword>
<dbReference type="InterPro" id="IPR013783">
    <property type="entry name" value="Ig-like_fold"/>
</dbReference>
<evidence type="ECO:0000256" key="4">
    <source>
        <dbReference type="ARBA" id="ARBA00023069"/>
    </source>
</evidence>
<dbReference type="EMBL" id="UINC01079129">
    <property type="protein sequence ID" value="SVC20841.1"/>
    <property type="molecule type" value="Genomic_DNA"/>
</dbReference>
<organism evidence="7">
    <name type="scientific">marine metagenome</name>
    <dbReference type="NCBI Taxonomy" id="408172"/>
    <lineage>
        <taxon>unclassified sequences</taxon>
        <taxon>metagenomes</taxon>
        <taxon>ecological metagenomes</taxon>
    </lineage>
</organism>